<evidence type="ECO:0000256" key="2">
    <source>
        <dbReference type="ARBA" id="ARBA00022695"/>
    </source>
</evidence>
<feature type="domain" description="HD" evidence="6">
    <location>
        <begin position="406"/>
        <end position="531"/>
    </location>
</feature>
<organism evidence="7 8">
    <name type="scientific">Scrofimicrobium canadense</name>
    <dbReference type="NCBI Taxonomy" id="2652290"/>
    <lineage>
        <taxon>Bacteria</taxon>
        <taxon>Bacillati</taxon>
        <taxon>Actinomycetota</taxon>
        <taxon>Actinomycetes</taxon>
        <taxon>Actinomycetales</taxon>
        <taxon>Actinomycetaceae</taxon>
        <taxon>Scrofimicrobium</taxon>
    </lineage>
</organism>
<dbReference type="SUPFAM" id="SSF109604">
    <property type="entry name" value="HD-domain/PDEase-like"/>
    <property type="match status" value="1"/>
</dbReference>
<keyword evidence="2" id="KW-0548">Nucleotidyltransferase</keyword>
<evidence type="ECO:0000313" key="8">
    <source>
        <dbReference type="Proteomes" id="UP000470875"/>
    </source>
</evidence>
<dbReference type="PROSITE" id="PS51831">
    <property type="entry name" value="HD"/>
    <property type="match status" value="1"/>
</dbReference>
<dbReference type="Pfam" id="PF08335">
    <property type="entry name" value="GlnD_UR_UTase"/>
    <property type="match status" value="1"/>
</dbReference>
<dbReference type="EMBL" id="VULO01000003">
    <property type="protein sequence ID" value="MSS83850.1"/>
    <property type="molecule type" value="Genomic_DNA"/>
</dbReference>
<dbReference type="InterPro" id="IPR002934">
    <property type="entry name" value="Polymerase_NTP_transf_dom"/>
</dbReference>
<dbReference type="SMART" id="SM00471">
    <property type="entry name" value="HDc"/>
    <property type="match status" value="1"/>
</dbReference>
<keyword evidence="4" id="KW-0460">Magnesium</keyword>
<evidence type="ECO:0000256" key="5">
    <source>
        <dbReference type="ARBA" id="ARBA00023268"/>
    </source>
</evidence>
<keyword evidence="8" id="KW-1185">Reference proteome</keyword>
<keyword evidence="5" id="KW-0511">Multifunctional enzyme</keyword>
<dbReference type="PANTHER" id="PTHR47320">
    <property type="entry name" value="BIFUNCTIONAL URIDYLYLTRANSFERASE/URIDYLYL-REMOVING ENZYME"/>
    <property type="match status" value="1"/>
</dbReference>
<sequence length="560" mass="61856">MKLSEQLDAAPERSSYSHLVREYLIDRWKQVEEALPGAALGLVGSFGRDVGGPRSDLDVVVLLPGPISRLDDGEEAITQFVQGLWDSGLGVDHSVRTPAQAAEIAGADLPALTGLLHLTHVAGNEELSRTTVSRILDEYRKAARRRAGDLLADAERRWKRFDRLDRLNEPDLKYSEGGLRDVDFLLALSTSWLTDFDRPAVAQSETIILDVRDALHRVTGRQATRLMRAYQEDVSEMAGYASETRMMRALRDASEIISDQVREAAVAAKASQKSWGPMGLSLRRKRPRVDPDWVSDSLQVTEGTLCFRRPADAHDPDRVFEIACWGATHRIPISPATLADMAETIGMPFEWTPQRVDSLIDLLGAGPGLRDTWEQLDRVGIPVWWIPQWAGLRGRPQSADFHQWTVDRHLIETVIRAQAIIAGTEAEWDGRPIPYPDTLLLTALLHDLGKQPPHGGVHHAAHGAALAAPLLDEMGIAQKADVIALIENHLLLATLSTEADPEDPLTSETLVNAVSGRRDMVVMLEALTFADSLGAGPKAWSPWRAALMRQLMSQVQLQWG</sequence>
<dbReference type="SUPFAM" id="SSF81301">
    <property type="entry name" value="Nucleotidyltransferase"/>
    <property type="match status" value="1"/>
</dbReference>
<dbReference type="InterPro" id="IPR003607">
    <property type="entry name" value="HD/PDEase_dom"/>
</dbReference>
<dbReference type="RefSeq" id="WP_154543656.1">
    <property type="nucleotide sequence ID" value="NZ_VULO01000003.1"/>
</dbReference>
<reference evidence="7 8" key="1">
    <citation type="submission" date="2019-08" db="EMBL/GenBank/DDBJ databases">
        <title>In-depth cultivation of the pig gut microbiome towards novel bacterial diversity and tailored functional studies.</title>
        <authorList>
            <person name="Wylensek D."/>
            <person name="Hitch T.C.A."/>
            <person name="Clavel T."/>
        </authorList>
    </citation>
    <scope>NUCLEOTIDE SEQUENCE [LARGE SCALE GENOMIC DNA]</scope>
    <source>
        <strain evidence="7 8">WB03_NA08</strain>
    </source>
</reference>
<evidence type="ECO:0000256" key="4">
    <source>
        <dbReference type="ARBA" id="ARBA00022842"/>
    </source>
</evidence>
<dbReference type="Pfam" id="PF01966">
    <property type="entry name" value="HD"/>
    <property type="match status" value="1"/>
</dbReference>
<dbReference type="InterPro" id="IPR013546">
    <property type="entry name" value="PII_UdlTrfase/GS_AdlTrfase"/>
</dbReference>
<gene>
    <name evidence="7" type="ORF">FYJ24_03550</name>
</gene>
<dbReference type="AlphaFoldDB" id="A0A6N7VSB7"/>
<proteinExistence type="predicted"/>
<dbReference type="InterPro" id="IPR006674">
    <property type="entry name" value="HD_domain"/>
</dbReference>
<dbReference type="Proteomes" id="UP000470875">
    <property type="component" value="Unassembled WGS sequence"/>
</dbReference>
<evidence type="ECO:0000313" key="7">
    <source>
        <dbReference type="EMBL" id="MSS83850.1"/>
    </source>
</evidence>
<evidence type="ECO:0000259" key="6">
    <source>
        <dbReference type="PROSITE" id="PS51831"/>
    </source>
</evidence>
<dbReference type="Gene3D" id="1.10.3210.10">
    <property type="entry name" value="Hypothetical protein af1432"/>
    <property type="match status" value="1"/>
</dbReference>
<accession>A0A6N7VSB7</accession>
<dbReference type="GO" id="GO:0016787">
    <property type="term" value="F:hydrolase activity"/>
    <property type="evidence" value="ECO:0007669"/>
    <property type="project" value="UniProtKB-KW"/>
</dbReference>
<evidence type="ECO:0000256" key="1">
    <source>
        <dbReference type="ARBA" id="ARBA00022679"/>
    </source>
</evidence>
<evidence type="ECO:0000256" key="3">
    <source>
        <dbReference type="ARBA" id="ARBA00022801"/>
    </source>
</evidence>
<keyword evidence="3" id="KW-0378">Hydrolase</keyword>
<dbReference type="GO" id="GO:0008773">
    <property type="term" value="F:[protein-PII] uridylyltransferase activity"/>
    <property type="evidence" value="ECO:0007669"/>
    <property type="project" value="InterPro"/>
</dbReference>
<name>A0A6N7VSB7_9ACTO</name>
<keyword evidence="1" id="KW-0808">Transferase</keyword>
<dbReference type="PANTHER" id="PTHR47320:SF1">
    <property type="entry name" value="BIFUNCTIONAL URIDYLYLTRANSFERASE_URIDYLYL-REMOVING ENZYME"/>
    <property type="match status" value="1"/>
</dbReference>
<dbReference type="Pfam" id="PF01909">
    <property type="entry name" value="NTP_transf_2"/>
    <property type="match status" value="1"/>
</dbReference>
<dbReference type="InterPro" id="IPR010043">
    <property type="entry name" value="UTase/UR"/>
</dbReference>
<dbReference type="InterPro" id="IPR043519">
    <property type="entry name" value="NT_sf"/>
</dbReference>
<protein>
    <submittedName>
        <fullName evidence="7">HD domain-containing protein</fullName>
    </submittedName>
</protein>
<comment type="caution">
    <text evidence="7">The sequence shown here is derived from an EMBL/GenBank/DDBJ whole genome shotgun (WGS) entry which is preliminary data.</text>
</comment>